<proteinExistence type="predicted"/>
<feature type="non-terminal residue" evidence="2">
    <location>
        <position position="372"/>
    </location>
</feature>
<feature type="compositionally biased region" description="Basic and acidic residues" evidence="1">
    <location>
        <begin position="27"/>
        <end position="42"/>
    </location>
</feature>
<name>A0A0C2CQV3_9BILA</name>
<accession>A0A0C2CQV3</accession>
<evidence type="ECO:0000256" key="1">
    <source>
        <dbReference type="SAM" id="MobiDB-lite"/>
    </source>
</evidence>
<evidence type="ECO:0000313" key="2">
    <source>
        <dbReference type="EMBL" id="KIH52187.1"/>
    </source>
</evidence>
<feature type="compositionally biased region" description="Basic and acidic residues" evidence="1">
    <location>
        <begin position="164"/>
        <end position="207"/>
    </location>
</feature>
<feature type="non-terminal residue" evidence="2">
    <location>
        <position position="1"/>
    </location>
</feature>
<feature type="compositionally biased region" description="Polar residues" evidence="1">
    <location>
        <begin position="61"/>
        <end position="73"/>
    </location>
</feature>
<feature type="compositionally biased region" description="Polar residues" evidence="1">
    <location>
        <begin position="304"/>
        <end position="315"/>
    </location>
</feature>
<dbReference type="AlphaFoldDB" id="A0A0C2CQV3"/>
<protein>
    <submittedName>
        <fullName evidence="2">Uncharacterized protein</fullName>
    </submittedName>
</protein>
<evidence type="ECO:0000313" key="3">
    <source>
        <dbReference type="Proteomes" id="UP000054047"/>
    </source>
</evidence>
<feature type="compositionally biased region" description="Basic and acidic residues" evidence="1">
    <location>
        <begin position="332"/>
        <end position="345"/>
    </location>
</feature>
<feature type="region of interest" description="Disordered" evidence="1">
    <location>
        <begin position="151"/>
        <end position="372"/>
    </location>
</feature>
<dbReference type="OrthoDB" id="5893426at2759"/>
<gene>
    <name evidence="2" type="ORF">ANCDUO_17713</name>
</gene>
<organism evidence="2 3">
    <name type="scientific">Ancylostoma duodenale</name>
    <dbReference type="NCBI Taxonomy" id="51022"/>
    <lineage>
        <taxon>Eukaryota</taxon>
        <taxon>Metazoa</taxon>
        <taxon>Ecdysozoa</taxon>
        <taxon>Nematoda</taxon>
        <taxon>Chromadorea</taxon>
        <taxon>Rhabditida</taxon>
        <taxon>Rhabditina</taxon>
        <taxon>Rhabditomorpha</taxon>
        <taxon>Strongyloidea</taxon>
        <taxon>Ancylostomatidae</taxon>
        <taxon>Ancylostomatinae</taxon>
        <taxon>Ancylostoma</taxon>
    </lineage>
</organism>
<dbReference type="EMBL" id="KN744315">
    <property type="protein sequence ID" value="KIH52187.1"/>
    <property type="molecule type" value="Genomic_DNA"/>
</dbReference>
<feature type="compositionally biased region" description="Basic and acidic residues" evidence="1">
    <location>
        <begin position="104"/>
        <end position="130"/>
    </location>
</feature>
<reference evidence="2 3" key="1">
    <citation type="submission" date="2013-12" db="EMBL/GenBank/DDBJ databases">
        <title>Draft genome of the parsitic nematode Ancylostoma duodenale.</title>
        <authorList>
            <person name="Mitreva M."/>
        </authorList>
    </citation>
    <scope>NUCLEOTIDE SEQUENCE [LARGE SCALE GENOMIC DNA]</scope>
    <source>
        <strain evidence="2 3">Zhejiang</strain>
    </source>
</reference>
<feature type="compositionally biased region" description="Polar residues" evidence="1">
    <location>
        <begin position="151"/>
        <end position="162"/>
    </location>
</feature>
<feature type="region of interest" description="Disordered" evidence="1">
    <location>
        <begin position="1"/>
        <end position="130"/>
    </location>
</feature>
<keyword evidence="3" id="KW-1185">Reference proteome</keyword>
<sequence length="372" mass="43577">PACPEPRRPSHRSSGQDMGNKSGRRSGNRDRNRALDDDRYENRGYQAENRPENRDNIPRAMNNTFSGNPTYSEPRQPRYDVQTRSQNPRVMSAGDYGGGYARPDSYERGRNEAHYEDRYENREYHAENRDNIPRLVNDTFSDDSAYLELTQTPDRFSDQNVNYHPERRSAHHSEYNNTRHDYYERDRHEPQREDRYESRGDRADNRRSVPYTMNKPFSGNPTYSEPRQGSDRFSAQNMIDNPEGRSAYPSEYGNTKQGCYDRDRNEPQNEGRYRGEGHAENRDNNPRMTNNTPSGNSAYPEPTRASNRFNGQNMNDIPERRSARYSECNNTRQDRYGLDRNEPQNENRCGNSDYRAEYQHNAPLGMNETSDN</sequence>
<feature type="compositionally biased region" description="Polar residues" evidence="1">
    <location>
        <begin position="286"/>
        <end position="297"/>
    </location>
</feature>
<feature type="compositionally biased region" description="Polar residues" evidence="1">
    <location>
        <begin position="215"/>
        <end position="239"/>
    </location>
</feature>
<feature type="compositionally biased region" description="Basic and acidic residues" evidence="1">
    <location>
        <begin position="259"/>
        <end position="285"/>
    </location>
</feature>
<dbReference type="Proteomes" id="UP000054047">
    <property type="component" value="Unassembled WGS sequence"/>
</dbReference>